<dbReference type="PANTHER" id="PTHR43097">
    <property type="entry name" value="GLUTAMINE-TRNA LIGASE"/>
    <property type="match status" value="1"/>
</dbReference>
<dbReference type="SUPFAM" id="SSF50715">
    <property type="entry name" value="Ribosomal protein L25-like"/>
    <property type="match status" value="1"/>
</dbReference>
<evidence type="ECO:0000256" key="10">
    <source>
        <dbReference type="SAM" id="Coils"/>
    </source>
</evidence>
<protein>
    <recommendedName>
        <fullName evidence="2">glutamine--tRNA ligase</fullName>
        <ecNumber evidence="2">6.1.1.18</ecNumber>
    </recommendedName>
</protein>
<sequence length="695" mass="79452">MSGTEVEVNKGVLEGRKLAWAENTPEVLAAHKKHNDNGSIIRTRFPPEPNGYLHIGHAKSMNMNFSLAFEKLGVPMENRRTVFRYDDTNPEAESEEYIDSLRRDVEWLGWTPEKTTYSSENFGTLHALAVTLIKKGLAYVCDMTKAEMEVQRELAMKRANARNNEKDPEVEAPIPSPDILPGRNRETSVARNLQMFDNMRMGLYAEGTYTLRLKMDFDSSNPNMYDLVAYRIRYAPHPHIGDGWCIYPNYDFTHGICDSLEHIDYSICTLEFETRREPYYWILWALDMYKPQVYEMSRLNIQYTVLSKRRLIKLVDINYVRGWDDPRMPTISGLRRRGFNKDIINSFCNDVGATRAANVVEMEKLFQSARLNLSATSRRSMAALDPIKVTITNFEEYAGKEVTFEVQNSPTNPAMGSHTVTITDTLYIDSTDFRMKDHSSYYGLAPNKAVGLKYQGGNLICDEVVAQNADGNATELKCRLDTSEGRPKPKSYITWVPKDGIPCEVRVYGHLFTVPEPSDRWEEELNDKSEIIYANAIVDPSVREVADSKFVDKWHSNPALQFERVGYFVVDVDTAYDSAKNGGKLVFNRTVSLKEETFKKELTEEELAKIDERKAKAKADKEAKEARMKIPLEDFFKLAPDFKGLYSKYNDDTGVPTHLAGGTALTKSAMKKLAKEQMKHKKALMSWEKQQQKKN</sequence>
<reference evidence="15" key="1">
    <citation type="submission" date="2021-01" db="EMBL/GenBank/DDBJ databases">
        <authorList>
            <person name="Corre E."/>
            <person name="Pelletier E."/>
            <person name="Niang G."/>
            <person name="Scheremetjew M."/>
            <person name="Finn R."/>
            <person name="Kale V."/>
            <person name="Holt S."/>
            <person name="Cochrane G."/>
            <person name="Meng A."/>
            <person name="Brown T."/>
            <person name="Cohen L."/>
        </authorList>
    </citation>
    <scope>NUCLEOTIDE SEQUENCE</scope>
    <source>
        <strain evidence="15">MM31A-1</strain>
    </source>
</reference>
<evidence type="ECO:0000259" key="13">
    <source>
        <dbReference type="Pfam" id="PF03950"/>
    </source>
</evidence>
<dbReference type="EC" id="6.1.1.18" evidence="2"/>
<dbReference type="PANTHER" id="PTHR43097:SF4">
    <property type="entry name" value="GLUTAMINE--TRNA LIGASE"/>
    <property type="match status" value="1"/>
</dbReference>
<evidence type="ECO:0000256" key="1">
    <source>
        <dbReference type="ARBA" id="ARBA00005594"/>
    </source>
</evidence>
<dbReference type="NCBIfam" id="TIGR00440">
    <property type="entry name" value="glnS"/>
    <property type="match status" value="1"/>
</dbReference>
<accession>A0A7S3Q8V8</accession>
<dbReference type="Pfam" id="PF20974">
    <property type="entry name" value="tRNA-synt_1c_C2"/>
    <property type="match status" value="1"/>
</dbReference>
<comment type="catalytic activity">
    <reaction evidence="8">
        <text>tRNA(Gln) + L-glutamine + ATP = L-glutaminyl-tRNA(Gln) + AMP + diphosphate</text>
        <dbReference type="Rhea" id="RHEA:20121"/>
        <dbReference type="Rhea" id="RHEA-COMP:9662"/>
        <dbReference type="Rhea" id="RHEA-COMP:9681"/>
        <dbReference type="ChEBI" id="CHEBI:30616"/>
        <dbReference type="ChEBI" id="CHEBI:33019"/>
        <dbReference type="ChEBI" id="CHEBI:58359"/>
        <dbReference type="ChEBI" id="CHEBI:78442"/>
        <dbReference type="ChEBI" id="CHEBI:78521"/>
        <dbReference type="ChEBI" id="CHEBI:456215"/>
        <dbReference type="EC" id="6.1.1.18"/>
    </reaction>
</comment>
<dbReference type="Gene3D" id="2.40.240.10">
    <property type="entry name" value="Ribosomal Protein L25, Chain P"/>
    <property type="match status" value="2"/>
</dbReference>
<evidence type="ECO:0000313" key="15">
    <source>
        <dbReference type="EMBL" id="CAE0469281.1"/>
    </source>
</evidence>
<evidence type="ECO:0000256" key="3">
    <source>
        <dbReference type="ARBA" id="ARBA00022598"/>
    </source>
</evidence>
<dbReference type="InterPro" id="IPR014729">
    <property type="entry name" value="Rossmann-like_a/b/a_fold"/>
</dbReference>
<dbReference type="InterPro" id="IPR020059">
    <property type="entry name" value="Glu/Gln-tRNA-synth_Ib_codon-bd"/>
</dbReference>
<evidence type="ECO:0000256" key="9">
    <source>
        <dbReference type="RuleBase" id="RU363037"/>
    </source>
</evidence>
<feature type="region of interest" description="Disordered" evidence="11">
    <location>
        <begin position="161"/>
        <end position="183"/>
    </location>
</feature>
<organism evidence="15">
    <name type="scientific">Chaetoceros debilis</name>
    <dbReference type="NCBI Taxonomy" id="122233"/>
    <lineage>
        <taxon>Eukaryota</taxon>
        <taxon>Sar</taxon>
        <taxon>Stramenopiles</taxon>
        <taxon>Ochrophyta</taxon>
        <taxon>Bacillariophyta</taxon>
        <taxon>Coscinodiscophyceae</taxon>
        <taxon>Chaetocerotophycidae</taxon>
        <taxon>Chaetocerotales</taxon>
        <taxon>Chaetocerotaceae</taxon>
        <taxon>Chaetoceros</taxon>
    </lineage>
</organism>
<keyword evidence="4 9" id="KW-0547">Nucleotide-binding</keyword>
<dbReference type="SUPFAM" id="SSF52374">
    <property type="entry name" value="Nucleotidylyl transferase"/>
    <property type="match status" value="1"/>
</dbReference>
<evidence type="ECO:0000256" key="6">
    <source>
        <dbReference type="ARBA" id="ARBA00022917"/>
    </source>
</evidence>
<dbReference type="FunFam" id="2.40.240.10:FF:000055">
    <property type="entry name" value="Uncharacterized protein"/>
    <property type="match status" value="1"/>
</dbReference>
<dbReference type="InterPro" id="IPR020058">
    <property type="entry name" value="Glu/Gln-tRNA-synth_Ib_cat-dom"/>
</dbReference>
<dbReference type="EMBL" id="HBIO01018418">
    <property type="protein sequence ID" value="CAE0469281.1"/>
    <property type="molecule type" value="Transcribed_RNA"/>
</dbReference>
<evidence type="ECO:0000256" key="4">
    <source>
        <dbReference type="ARBA" id="ARBA00022741"/>
    </source>
</evidence>
<feature type="domain" description="Glutamyl/glutaminyl-tRNA synthetase class Ib anti-codon binding" evidence="13">
    <location>
        <begin position="378"/>
        <end position="481"/>
    </location>
</feature>
<dbReference type="Pfam" id="PF00749">
    <property type="entry name" value="tRNA-synt_1c"/>
    <property type="match status" value="1"/>
</dbReference>
<dbReference type="InterPro" id="IPR050132">
    <property type="entry name" value="Gln/Glu-tRNA_Ligase"/>
</dbReference>
<feature type="coiled-coil region" evidence="10">
    <location>
        <begin position="593"/>
        <end position="627"/>
    </location>
</feature>
<dbReference type="Pfam" id="PF03950">
    <property type="entry name" value="tRNA-synt_1c_C"/>
    <property type="match status" value="1"/>
</dbReference>
<evidence type="ECO:0000256" key="8">
    <source>
        <dbReference type="ARBA" id="ARBA00048270"/>
    </source>
</evidence>
<comment type="similarity">
    <text evidence="1 9">Belongs to the class-I aminoacyl-tRNA synthetase family.</text>
</comment>
<dbReference type="InterPro" id="IPR001412">
    <property type="entry name" value="aa-tRNA-synth_I_CS"/>
</dbReference>
<keyword evidence="7 9" id="KW-0030">Aminoacyl-tRNA synthetase</keyword>
<dbReference type="GO" id="GO:0006425">
    <property type="term" value="P:glutaminyl-tRNA aminoacylation"/>
    <property type="evidence" value="ECO:0007669"/>
    <property type="project" value="InterPro"/>
</dbReference>
<dbReference type="InterPro" id="IPR020056">
    <property type="entry name" value="Rbsml_bL25/Gln-tRNA_synth_N"/>
</dbReference>
<name>A0A7S3Q8V8_9STRA</name>
<dbReference type="AlphaFoldDB" id="A0A7S3Q8V8"/>
<evidence type="ECO:0000256" key="2">
    <source>
        <dbReference type="ARBA" id="ARBA00012836"/>
    </source>
</evidence>
<dbReference type="FunFam" id="3.40.50.620:FF:000037">
    <property type="entry name" value="Glutamine--tRNA ligase cytoplasmic"/>
    <property type="match status" value="1"/>
</dbReference>
<keyword evidence="3 9" id="KW-0436">Ligase</keyword>
<gene>
    <name evidence="15" type="ORF">CDEB00056_LOCUS14134</name>
</gene>
<evidence type="ECO:0000259" key="12">
    <source>
        <dbReference type="Pfam" id="PF00749"/>
    </source>
</evidence>
<evidence type="ECO:0000256" key="11">
    <source>
        <dbReference type="SAM" id="MobiDB-lite"/>
    </source>
</evidence>
<keyword evidence="10" id="KW-0175">Coiled coil</keyword>
<proteinExistence type="inferred from homology"/>
<dbReference type="InterPro" id="IPR011035">
    <property type="entry name" value="Ribosomal_bL25/Gln-tRNA_synth"/>
</dbReference>
<dbReference type="Gene3D" id="3.40.50.620">
    <property type="entry name" value="HUPs"/>
    <property type="match status" value="1"/>
</dbReference>
<dbReference type="InterPro" id="IPR004514">
    <property type="entry name" value="Gln-tRNA-synth"/>
</dbReference>
<feature type="domain" description="tRNA synthetases class I (E and Q) anti-codon binding" evidence="14">
    <location>
        <begin position="493"/>
        <end position="571"/>
    </location>
</feature>
<evidence type="ECO:0000259" key="14">
    <source>
        <dbReference type="Pfam" id="PF20974"/>
    </source>
</evidence>
<dbReference type="FunFam" id="2.40.240.10:FF:000007">
    <property type="entry name" value="Glutamine--tRNA ligase"/>
    <property type="match status" value="1"/>
</dbReference>
<keyword evidence="6 9" id="KW-0648">Protein biosynthesis</keyword>
<keyword evidence="5 9" id="KW-0067">ATP-binding</keyword>
<dbReference type="PROSITE" id="PS00178">
    <property type="entry name" value="AA_TRNA_LIGASE_I"/>
    <property type="match status" value="1"/>
</dbReference>
<evidence type="ECO:0000256" key="5">
    <source>
        <dbReference type="ARBA" id="ARBA00022840"/>
    </source>
</evidence>
<dbReference type="GO" id="GO:0005829">
    <property type="term" value="C:cytosol"/>
    <property type="evidence" value="ECO:0007669"/>
    <property type="project" value="TreeGrafter"/>
</dbReference>
<feature type="domain" description="Glutamyl/glutaminyl-tRNA synthetase class Ib catalytic" evidence="12">
    <location>
        <begin position="41"/>
        <end position="364"/>
    </location>
</feature>
<evidence type="ECO:0000256" key="7">
    <source>
        <dbReference type="ARBA" id="ARBA00023146"/>
    </source>
</evidence>
<dbReference type="InterPro" id="IPR049437">
    <property type="entry name" value="tRNA-synt_1c_C2"/>
</dbReference>
<dbReference type="GO" id="GO:0004819">
    <property type="term" value="F:glutamine-tRNA ligase activity"/>
    <property type="evidence" value="ECO:0007669"/>
    <property type="project" value="UniProtKB-EC"/>
</dbReference>
<dbReference type="GO" id="GO:0005524">
    <property type="term" value="F:ATP binding"/>
    <property type="evidence" value="ECO:0007669"/>
    <property type="project" value="UniProtKB-KW"/>
</dbReference>